<dbReference type="PANTHER" id="PTHR43167:SF1">
    <property type="entry name" value="PUTATIVE (AFU_ORTHOLOGUE AFUA_6G01830)-RELATED"/>
    <property type="match status" value="1"/>
</dbReference>
<dbReference type="EMBL" id="CP000360">
    <property type="protein sequence ID" value="ABF42278.1"/>
    <property type="molecule type" value="Genomic_DNA"/>
</dbReference>
<dbReference type="STRING" id="204669.Acid345_3277"/>
<dbReference type="eggNOG" id="COG4122">
    <property type="taxonomic scope" value="Bacteria"/>
</dbReference>
<dbReference type="PANTHER" id="PTHR43167">
    <property type="entry name" value="PUTATIVE (AFU_ORTHOLOGUE AFUA_6G01830)-RELATED"/>
    <property type="match status" value="1"/>
</dbReference>
<dbReference type="OrthoDB" id="9799672at2"/>
<dbReference type="EnsemblBacteria" id="ABF42278">
    <property type="protein sequence ID" value="ABF42278"/>
    <property type="gene ID" value="Acid345_3277"/>
</dbReference>
<accession>Q1ILH2</accession>
<dbReference type="Proteomes" id="UP000002432">
    <property type="component" value="Chromosome"/>
</dbReference>
<organism evidence="1 2">
    <name type="scientific">Koribacter versatilis (strain Ellin345)</name>
    <dbReference type="NCBI Taxonomy" id="204669"/>
    <lineage>
        <taxon>Bacteria</taxon>
        <taxon>Pseudomonadati</taxon>
        <taxon>Acidobacteriota</taxon>
        <taxon>Terriglobia</taxon>
        <taxon>Terriglobales</taxon>
        <taxon>Candidatus Korobacteraceae</taxon>
        <taxon>Candidatus Korobacter</taxon>
    </lineage>
</organism>
<dbReference type="InterPro" id="IPR029063">
    <property type="entry name" value="SAM-dependent_MTases_sf"/>
</dbReference>
<keyword evidence="2" id="KW-1185">Reference proteome</keyword>
<dbReference type="SUPFAM" id="SSF53335">
    <property type="entry name" value="S-adenosyl-L-methionine-dependent methyltransferases"/>
    <property type="match status" value="1"/>
</dbReference>
<proteinExistence type="predicted"/>
<dbReference type="KEGG" id="aba:Acid345_3277"/>
<evidence type="ECO:0000313" key="1">
    <source>
        <dbReference type="EMBL" id="ABF42278.1"/>
    </source>
</evidence>
<dbReference type="Gene3D" id="3.40.50.150">
    <property type="entry name" value="Vaccinia Virus protein VP39"/>
    <property type="match status" value="1"/>
</dbReference>
<dbReference type="Pfam" id="PF13578">
    <property type="entry name" value="Methyltransf_24"/>
    <property type="match status" value="1"/>
</dbReference>
<evidence type="ECO:0000313" key="2">
    <source>
        <dbReference type="Proteomes" id="UP000002432"/>
    </source>
</evidence>
<sequence>MRLFRKKEKQEHRIMREVMERGEKLQPEYHRATPECPHPERWSMYDSMTAEFEVLEFLKNIVTTTKPELIVETGSFMGVSTLWLAQGLKENGFGKIISCEFDPAVFAKAKEKVEHSAVKDWIDLRNESSLEMNVEGRIDLLFSDSDMPIREQEVRRYLPQVNPFGLILMHDASSHLKQVRDAALKLEREGLISVVLLPTPRGLVVAQKREGRK</sequence>
<gene>
    <name evidence="1" type="ordered locus">Acid345_3277</name>
</gene>
<dbReference type="RefSeq" id="WP_011524077.1">
    <property type="nucleotide sequence ID" value="NC_008009.1"/>
</dbReference>
<dbReference type="AlphaFoldDB" id="Q1ILH2"/>
<dbReference type="HOGENOM" id="CLU_1292988_0_0_0"/>
<reference evidence="1 2" key="1">
    <citation type="journal article" date="2009" name="Appl. Environ. Microbiol.">
        <title>Three genomes from the phylum Acidobacteria provide insight into the lifestyles of these microorganisms in soils.</title>
        <authorList>
            <person name="Ward N.L."/>
            <person name="Challacombe J.F."/>
            <person name="Janssen P.H."/>
            <person name="Henrissat B."/>
            <person name="Coutinho P.M."/>
            <person name="Wu M."/>
            <person name="Xie G."/>
            <person name="Haft D.H."/>
            <person name="Sait M."/>
            <person name="Badger J."/>
            <person name="Barabote R.D."/>
            <person name="Bradley B."/>
            <person name="Brettin T.S."/>
            <person name="Brinkac L.M."/>
            <person name="Bruce D."/>
            <person name="Creasy T."/>
            <person name="Daugherty S.C."/>
            <person name="Davidsen T.M."/>
            <person name="DeBoy R.T."/>
            <person name="Detter J.C."/>
            <person name="Dodson R.J."/>
            <person name="Durkin A.S."/>
            <person name="Ganapathy A."/>
            <person name="Gwinn-Giglio M."/>
            <person name="Han C.S."/>
            <person name="Khouri H."/>
            <person name="Kiss H."/>
            <person name="Kothari S.P."/>
            <person name="Madupu R."/>
            <person name="Nelson K.E."/>
            <person name="Nelson W.C."/>
            <person name="Paulsen I."/>
            <person name="Penn K."/>
            <person name="Ren Q."/>
            <person name="Rosovitz M.J."/>
            <person name="Selengut J.D."/>
            <person name="Shrivastava S."/>
            <person name="Sullivan S.A."/>
            <person name="Tapia R."/>
            <person name="Thompson L.S."/>
            <person name="Watkins K.L."/>
            <person name="Yang Q."/>
            <person name="Yu C."/>
            <person name="Zafar N."/>
            <person name="Zhou L."/>
            <person name="Kuske C.R."/>
        </authorList>
    </citation>
    <scope>NUCLEOTIDE SEQUENCE [LARGE SCALE GENOMIC DNA]</scope>
    <source>
        <strain evidence="1 2">Ellin345</strain>
    </source>
</reference>
<protein>
    <submittedName>
        <fullName evidence="1">O-methyltransferase, family 3</fullName>
    </submittedName>
</protein>
<name>Q1ILH2_KORVE</name>